<dbReference type="GO" id="GO:0008168">
    <property type="term" value="F:methyltransferase activity"/>
    <property type="evidence" value="ECO:0007669"/>
    <property type="project" value="UniProtKB-KW"/>
</dbReference>
<keyword evidence="1" id="KW-0489">Methyltransferase</keyword>
<reference evidence="1" key="1">
    <citation type="submission" date="2019-08" db="EMBL/GenBank/DDBJ databases">
        <authorList>
            <person name="Kucharzyk K."/>
            <person name="Murdoch R.W."/>
            <person name="Higgins S."/>
            <person name="Loffler F."/>
        </authorList>
    </citation>
    <scope>NUCLEOTIDE SEQUENCE</scope>
</reference>
<dbReference type="Gene3D" id="3.40.50.150">
    <property type="entry name" value="Vaccinia Virus protein VP39"/>
    <property type="match status" value="1"/>
</dbReference>
<name>A0A645CF29_9ZZZZ</name>
<dbReference type="EC" id="2.1.1.191" evidence="1"/>
<keyword evidence="1" id="KW-0808">Transferase</keyword>
<gene>
    <name evidence="1" type="primary">rlmI_25</name>
    <name evidence="1" type="ORF">SDC9_122496</name>
</gene>
<evidence type="ECO:0000313" key="1">
    <source>
        <dbReference type="EMBL" id="MPM75503.1"/>
    </source>
</evidence>
<accession>A0A645CF29</accession>
<comment type="caution">
    <text evidence="1">The sequence shown here is derived from an EMBL/GenBank/DDBJ whole genome shotgun (WGS) entry which is preliminary data.</text>
</comment>
<protein>
    <submittedName>
        <fullName evidence="1">Ribosomal RNA large subunit methyltransferase I</fullName>
        <ecNumber evidence="1">2.1.1.191</ecNumber>
    </submittedName>
</protein>
<sequence>MNPDLFKETIADAARDARVTLRQVEFKTQAPDHPILWNSDESYYLKFYIFQVV</sequence>
<dbReference type="InterPro" id="IPR029063">
    <property type="entry name" value="SAM-dependent_MTases_sf"/>
</dbReference>
<dbReference type="EMBL" id="VSSQ01026668">
    <property type="protein sequence ID" value="MPM75503.1"/>
    <property type="molecule type" value="Genomic_DNA"/>
</dbReference>
<dbReference type="AlphaFoldDB" id="A0A645CF29"/>
<organism evidence="1">
    <name type="scientific">bioreactor metagenome</name>
    <dbReference type="NCBI Taxonomy" id="1076179"/>
    <lineage>
        <taxon>unclassified sequences</taxon>
        <taxon>metagenomes</taxon>
        <taxon>ecological metagenomes</taxon>
    </lineage>
</organism>
<dbReference type="GO" id="GO:0032259">
    <property type="term" value="P:methylation"/>
    <property type="evidence" value="ECO:0007669"/>
    <property type="project" value="UniProtKB-KW"/>
</dbReference>
<proteinExistence type="predicted"/>